<reference evidence="3" key="2">
    <citation type="submission" date="2015-01" db="EMBL/GenBank/DDBJ databases">
        <title>Evolutionary Origins and Diversification of the Mycorrhizal Mutualists.</title>
        <authorList>
            <consortium name="DOE Joint Genome Institute"/>
            <consortium name="Mycorrhizal Genomics Consortium"/>
            <person name="Kohler A."/>
            <person name="Kuo A."/>
            <person name="Nagy L.G."/>
            <person name="Floudas D."/>
            <person name="Copeland A."/>
            <person name="Barry K.W."/>
            <person name="Cichocki N."/>
            <person name="Veneault-Fourrey C."/>
            <person name="LaButti K."/>
            <person name="Lindquist E.A."/>
            <person name="Lipzen A."/>
            <person name="Lundell T."/>
            <person name="Morin E."/>
            <person name="Murat C."/>
            <person name="Riley R."/>
            <person name="Ohm R."/>
            <person name="Sun H."/>
            <person name="Tunlid A."/>
            <person name="Henrissat B."/>
            <person name="Grigoriev I.V."/>
            <person name="Hibbett D.S."/>
            <person name="Martin F."/>
        </authorList>
    </citation>
    <scope>NUCLEOTIDE SEQUENCE [LARGE SCALE GENOMIC DNA]</scope>
    <source>
        <strain evidence="3">Foug A</strain>
    </source>
</reference>
<dbReference type="EMBL" id="KN822051">
    <property type="protein sequence ID" value="KIM61531.1"/>
    <property type="molecule type" value="Genomic_DNA"/>
</dbReference>
<dbReference type="SUPFAM" id="SSF55770">
    <property type="entry name" value="Profilin (actin-binding protein)"/>
    <property type="match status" value="1"/>
</dbReference>
<reference evidence="2 3" key="1">
    <citation type="submission" date="2014-04" db="EMBL/GenBank/DDBJ databases">
        <authorList>
            <consortium name="DOE Joint Genome Institute"/>
            <person name="Kuo A."/>
            <person name="Kohler A."/>
            <person name="Nagy L.G."/>
            <person name="Floudas D."/>
            <person name="Copeland A."/>
            <person name="Barry K.W."/>
            <person name="Cichocki N."/>
            <person name="Veneault-Fourrey C."/>
            <person name="LaButti K."/>
            <person name="Lindquist E.A."/>
            <person name="Lipzen A."/>
            <person name="Lundell T."/>
            <person name="Morin E."/>
            <person name="Murat C."/>
            <person name="Sun H."/>
            <person name="Tunlid A."/>
            <person name="Henrissat B."/>
            <person name="Grigoriev I.V."/>
            <person name="Hibbett D.S."/>
            <person name="Martin F."/>
            <person name="Nordberg H.P."/>
            <person name="Cantor M.N."/>
            <person name="Hua S.X."/>
        </authorList>
    </citation>
    <scope>NUCLEOTIDE SEQUENCE [LARGE SCALE GENOMIC DNA]</scope>
    <source>
        <strain evidence="2 3">Foug A</strain>
    </source>
</reference>
<dbReference type="Gene3D" id="3.30.450.30">
    <property type="entry name" value="Dynein light chain 2a, cytoplasmic"/>
    <property type="match status" value="1"/>
</dbReference>
<keyword evidence="3" id="KW-1185">Reference proteome</keyword>
<organism evidence="2 3">
    <name type="scientific">Scleroderma citrinum Foug A</name>
    <dbReference type="NCBI Taxonomy" id="1036808"/>
    <lineage>
        <taxon>Eukaryota</taxon>
        <taxon>Fungi</taxon>
        <taxon>Dikarya</taxon>
        <taxon>Basidiomycota</taxon>
        <taxon>Agaricomycotina</taxon>
        <taxon>Agaricomycetes</taxon>
        <taxon>Agaricomycetidae</taxon>
        <taxon>Boletales</taxon>
        <taxon>Sclerodermatineae</taxon>
        <taxon>Sclerodermataceae</taxon>
        <taxon>Scleroderma</taxon>
    </lineage>
</organism>
<dbReference type="AlphaFoldDB" id="A0A0C3E095"/>
<evidence type="ECO:0000313" key="2">
    <source>
        <dbReference type="EMBL" id="KIM61531.1"/>
    </source>
</evidence>
<evidence type="ECO:0000256" key="1">
    <source>
        <dbReference type="SAM" id="MobiDB-lite"/>
    </source>
</evidence>
<accession>A0A0C3E095</accession>
<name>A0A0C3E095_9AGAM</name>
<dbReference type="OrthoDB" id="421374at2759"/>
<protein>
    <recommendedName>
        <fullName evidence="4">Profilin</fullName>
    </recommendedName>
</protein>
<feature type="region of interest" description="Disordered" evidence="1">
    <location>
        <begin position="1"/>
        <end position="29"/>
    </location>
</feature>
<dbReference type="Proteomes" id="UP000053989">
    <property type="component" value="Unassembled WGS sequence"/>
</dbReference>
<dbReference type="HOGENOM" id="CLU_2759306_0_0_1"/>
<gene>
    <name evidence="2" type="ORF">SCLCIDRAFT_1216009</name>
</gene>
<dbReference type="InParanoid" id="A0A0C3E095"/>
<evidence type="ECO:0000313" key="3">
    <source>
        <dbReference type="Proteomes" id="UP000053989"/>
    </source>
</evidence>
<sequence>MSTLDMILGTARSVEPAAPKGTGQGSGGGCIIRKTNMTVIVVEHGPARSGQDEVLRGVDEFAEYLIRTGY</sequence>
<proteinExistence type="predicted"/>
<evidence type="ECO:0008006" key="4">
    <source>
        <dbReference type="Google" id="ProtNLM"/>
    </source>
</evidence>
<dbReference type="InterPro" id="IPR036140">
    <property type="entry name" value="PFN_sf"/>
</dbReference>